<name>A0ABR4PPS6_9HELO</name>
<feature type="compositionally biased region" description="Polar residues" evidence="1">
    <location>
        <begin position="249"/>
        <end position="270"/>
    </location>
</feature>
<dbReference type="Pfam" id="PF11767">
    <property type="entry name" value="SET_assoc"/>
    <property type="match status" value="1"/>
</dbReference>
<reference evidence="3 4" key="1">
    <citation type="submission" date="2024-06" db="EMBL/GenBank/DDBJ databases">
        <title>Complete genome of Phlyctema vagabunda strain 19-DSS-EL-015.</title>
        <authorList>
            <person name="Fiorenzani C."/>
        </authorList>
    </citation>
    <scope>NUCLEOTIDE SEQUENCE [LARGE SCALE GENOMIC DNA]</scope>
    <source>
        <strain evidence="3 4">19-DSS-EL-015</strain>
    </source>
</reference>
<feature type="region of interest" description="Disordered" evidence="1">
    <location>
        <begin position="43"/>
        <end position="68"/>
    </location>
</feature>
<proteinExistence type="predicted"/>
<evidence type="ECO:0000259" key="2">
    <source>
        <dbReference type="Pfam" id="PF11767"/>
    </source>
</evidence>
<evidence type="ECO:0000256" key="1">
    <source>
        <dbReference type="SAM" id="MobiDB-lite"/>
    </source>
</evidence>
<comment type="caution">
    <text evidence="3">The sequence shown here is derived from an EMBL/GenBank/DDBJ whole genome shotgun (WGS) entry which is preliminary data.</text>
</comment>
<organism evidence="3 4">
    <name type="scientific">Phlyctema vagabunda</name>
    <dbReference type="NCBI Taxonomy" id="108571"/>
    <lineage>
        <taxon>Eukaryota</taxon>
        <taxon>Fungi</taxon>
        <taxon>Dikarya</taxon>
        <taxon>Ascomycota</taxon>
        <taxon>Pezizomycotina</taxon>
        <taxon>Leotiomycetes</taxon>
        <taxon>Helotiales</taxon>
        <taxon>Dermateaceae</taxon>
        <taxon>Phlyctema</taxon>
    </lineage>
</organism>
<keyword evidence="4" id="KW-1185">Reference proteome</keyword>
<gene>
    <name evidence="3" type="ORF">PVAG01_02143</name>
</gene>
<feature type="compositionally biased region" description="Basic and acidic residues" evidence="1">
    <location>
        <begin position="401"/>
        <end position="411"/>
    </location>
</feature>
<feature type="region of interest" description="Disordered" evidence="1">
    <location>
        <begin position="249"/>
        <end position="285"/>
    </location>
</feature>
<evidence type="ECO:0000313" key="4">
    <source>
        <dbReference type="Proteomes" id="UP001629113"/>
    </source>
</evidence>
<dbReference type="InterPro" id="IPR024636">
    <property type="entry name" value="SET_assoc"/>
</dbReference>
<feature type="domain" description="Histone lysine methyltransferase SET associated" evidence="2">
    <location>
        <begin position="501"/>
        <end position="551"/>
    </location>
</feature>
<protein>
    <recommendedName>
        <fullName evidence="2">Histone lysine methyltransferase SET associated domain-containing protein</fullName>
    </recommendedName>
</protein>
<dbReference type="EMBL" id="JBFCZG010000002">
    <property type="protein sequence ID" value="KAL3425352.1"/>
    <property type="molecule type" value="Genomic_DNA"/>
</dbReference>
<dbReference type="Proteomes" id="UP001629113">
    <property type="component" value="Unassembled WGS sequence"/>
</dbReference>
<feature type="compositionally biased region" description="Low complexity" evidence="1">
    <location>
        <begin position="44"/>
        <end position="60"/>
    </location>
</feature>
<evidence type="ECO:0000313" key="3">
    <source>
        <dbReference type="EMBL" id="KAL3425352.1"/>
    </source>
</evidence>
<feature type="region of interest" description="Disordered" evidence="1">
    <location>
        <begin position="361"/>
        <end position="462"/>
    </location>
</feature>
<accession>A0ABR4PPS6</accession>
<sequence>MKHNYYLMNSRALAEECIERSLPLPGDEVAMISQLIEHDRAARAHAASASTAGNSNSMSNPRNDSADSAQRIAQLRAEADLRRYEESTIFDIKTMMARIKYEEGLVAANTWLNEEIATVRQQDMRRNQNAQAAIMRGVAQASTCVPVTCVYEINPSAPSSLEQPASPLAIRSRTPSERQYNPAIFEQGTAGDYTASSLPATTLHGAVPPTTKQYHWLTSNSNQKASIRDERAFAVNATATSQYSMTPAANTSNTVAATHNTPTPSRSQGPRSADRHIPAANGATELPLNRQRIFFGLPGAHAKNGRTSTVKNTVTPAAATTTAASILGTTSPNEKPISYLPKTTHSAVSIVAPESDPALRFPLSAIPKDDPKPKPKPTVPSPASPNIEIDLISPSPPPPDSDPKVKSEPDMKPSAFSAHKYNPASAAHITAKRPAMQEVVSNRAPAPKRRRRAGEDLQPGDELDLSYEVETEPVQPQLNPPYIRLQIPGHEIGLPYMEMIDFKMREYAPQGVRADKKAYYVIFEKTPEGWESAARCQRAYNGKIWHDSKLVLELFK</sequence>